<name>A0A8T1A738_9STRA</name>
<dbReference type="AlphaFoldDB" id="A0A8T1A738"/>
<feature type="non-terminal residue" evidence="2">
    <location>
        <position position="1"/>
    </location>
</feature>
<evidence type="ECO:0000313" key="1">
    <source>
        <dbReference type="EMBL" id="KAG2803543.1"/>
    </source>
</evidence>
<reference evidence="2" key="1">
    <citation type="submission" date="2018-10" db="EMBL/GenBank/DDBJ databases">
        <title>Effector identification in a new, highly contiguous assembly of the strawberry crown rot pathogen Phytophthora cactorum.</title>
        <authorList>
            <person name="Armitage A.D."/>
            <person name="Nellist C.F."/>
            <person name="Bates H."/>
            <person name="Vickerstaff R.J."/>
            <person name="Harrison R.J."/>
        </authorList>
    </citation>
    <scope>NUCLEOTIDE SEQUENCE</scope>
    <source>
        <strain evidence="1">15-7</strain>
        <strain evidence="2">4032</strain>
        <strain evidence="3">P421</strain>
    </source>
</reference>
<organism evidence="2 4">
    <name type="scientific">Phytophthora cactorum</name>
    <dbReference type="NCBI Taxonomy" id="29920"/>
    <lineage>
        <taxon>Eukaryota</taxon>
        <taxon>Sar</taxon>
        <taxon>Stramenopiles</taxon>
        <taxon>Oomycota</taxon>
        <taxon>Peronosporomycetes</taxon>
        <taxon>Peronosporales</taxon>
        <taxon>Peronosporaceae</taxon>
        <taxon>Phytophthora</taxon>
    </lineage>
</organism>
<dbReference type="Proteomes" id="UP000735874">
    <property type="component" value="Unassembled WGS sequence"/>
</dbReference>
<dbReference type="EMBL" id="RCMG01003093">
    <property type="protein sequence ID" value="KAG2803543.1"/>
    <property type="molecule type" value="Genomic_DNA"/>
</dbReference>
<evidence type="ECO:0000313" key="3">
    <source>
        <dbReference type="EMBL" id="KAG3198435.1"/>
    </source>
</evidence>
<proteinExistence type="predicted"/>
<dbReference type="Proteomes" id="UP000760860">
    <property type="component" value="Unassembled WGS sequence"/>
</dbReference>
<evidence type="ECO:0000313" key="2">
    <source>
        <dbReference type="EMBL" id="KAG2872730.1"/>
    </source>
</evidence>
<dbReference type="EMBL" id="RCMI01003341">
    <property type="protein sequence ID" value="KAG2872730.1"/>
    <property type="molecule type" value="Genomic_DNA"/>
</dbReference>
<dbReference type="Proteomes" id="UP000774804">
    <property type="component" value="Unassembled WGS sequence"/>
</dbReference>
<protein>
    <submittedName>
        <fullName evidence="2">Uncharacterized protein</fullName>
    </submittedName>
</protein>
<accession>A0A8T1A738</accession>
<evidence type="ECO:0000313" key="4">
    <source>
        <dbReference type="Proteomes" id="UP000774804"/>
    </source>
</evidence>
<gene>
    <name evidence="1" type="ORF">PC113_g24388</name>
    <name evidence="2" type="ORF">PC115_g24535</name>
    <name evidence="3" type="ORF">PC129_g24341</name>
</gene>
<dbReference type="EMBL" id="RCMV01003520">
    <property type="protein sequence ID" value="KAG3198435.1"/>
    <property type="molecule type" value="Genomic_DNA"/>
</dbReference>
<sequence>LPKDKRGLTRYQRRKAVKPRDNLTVCKECDPLKIIADEFDTPEHQRLAEDEWQIQKLLVVSALSLARSTTVWGRDSRRRVHAAQGCYRVQIPGGRGGAGTD</sequence>
<comment type="caution">
    <text evidence="2">The sequence shown here is derived from an EMBL/GenBank/DDBJ whole genome shotgun (WGS) entry which is preliminary data.</text>
</comment>